<protein>
    <submittedName>
        <fullName evidence="1">Uncharacterized protein</fullName>
    </submittedName>
</protein>
<organism evidence="1">
    <name type="scientific">marine sediment metagenome</name>
    <dbReference type="NCBI Taxonomy" id="412755"/>
    <lineage>
        <taxon>unclassified sequences</taxon>
        <taxon>metagenomes</taxon>
        <taxon>ecological metagenomes</taxon>
    </lineage>
</organism>
<proteinExistence type="predicted"/>
<comment type="caution">
    <text evidence="1">The sequence shown here is derived from an EMBL/GenBank/DDBJ whole genome shotgun (WGS) entry which is preliminary data.</text>
</comment>
<gene>
    <name evidence="1" type="ORF">S03H2_47110</name>
</gene>
<evidence type="ECO:0000313" key="1">
    <source>
        <dbReference type="EMBL" id="GAH69189.1"/>
    </source>
</evidence>
<name>X1ISV4_9ZZZZ</name>
<sequence length="33" mass="4138">MNWREIWVVHPIEVYFSVFWSDQLWNWLASPNS</sequence>
<reference evidence="1" key="1">
    <citation type="journal article" date="2014" name="Front. Microbiol.">
        <title>High frequency of phylogenetically diverse reductive dehalogenase-homologous genes in deep subseafloor sedimentary metagenomes.</title>
        <authorList>
            <person name="Kawai M."/>
            <person name="Futagami T."/>
            <person name="Toyoda A."/>
            <person name="Takaki Y."/>
            <person name="Nishi S."/>
            <person name="Hori S."/>
            <person name="Arai W."/>
            <person name="Tsubouchi T."/>
            <person name="Morono Y."/>
            <person name="Uchiyama I."/>
            <person name="Ito T."/>
            <person name="Fujiyama A."/>
            <person name="Inagaki F."/>
            <person name="Takami H."/>
        </authorList>
    </citation>
    <scope>NUCLEOTIDE SEQUENCE</scope>
    <source>
        <strain evidence="1">Expedition CK06-06</strain>
    </source>
</reference>
<dbReference type="EMBL" id="BARU01029637">
    <property type="protein sequence ID" value="GAH69189.1"/>
    <property type="molecule type" value="Genomic_DNA"/>
</dbReference>
<accession>X1ISV4</accession>
<dbReference type="AlphaFoldDB" id="X1ISV4"/>
<feature type="non-terminal residue" evidence="1">
    <location>
        <position position="33"/>
    </location>
</feature>